<feature type="transmembrane region" description="Helical" evidence="2">
    <location>
        <begin position="181"/>
        <end position="201"/>
    </location>
</feature>
<evidence type="ECO:0000313" key="4">
    <source>
        <dbReference type="Proteomes" id="UP001159363"/>
    </source>
</evidence>
<proteinExistence type="predicted"/>
<dbReference type="Proteomes" id="UP001159363">
    <property type="component" value="Chromosome 2"/>
</dbReference>
<reference evidence="3 4" key="1">
    <citation type="submission" date="2023-02" db="EMBL/GenBank/DDBJ databases">
        <title>LHISI_Scaffold_Assembly.</title>
        <authorList>
            <person name="Stuart O.P."/>
            <person name="Cleave R."/>
            <person name="Magrath M.J.L."/>
            <person name="Mikheyev A.S."/>
        </authorList>
    </citation>
    <scope>NUCLEOTIDE SEQUENCE [LARGE SCALE GENOMIC DNA]</scope>
    <source>
        <strain evidence="3">Daus_M_001</strain>
        <tissue evidence="3">Leg muscle</tissue>
    </source>
</reference>
<keyword evidence="2" id="KW-1133">Transmembrane helix</keyword>
<evidence type="ECO:0000256" key="1">
    <source>
        <dbReference type="SAM" id="MobiDB-lite"/>
    </source>
</evidence>
<keyword evidence="2" id="KW-0812">Transmembrane</keyword>
<protein>
    <submittedName>
        <fullName evidence="3">Uncharacterized protein</fullName>
    </submittedName>
</protein>
<evidence type="ECO:0000256" key="2">
    <source>
        <dbReference type="SAM" id="Phobius"/>
    </source>
</evidence>
<evidence type="ECO:0000313" key="3">
    <source>
        <dbReference type="EMBL" id="KAJ8893188.1"/>
    </source>
</evidence>
<gene>
    <name evidence="3" type="ORF">PR048_005773</name>
</gene>
<name>A0ABQ9I964_9NEOP</name>
<organism evidence="3 4">
    <name type="scientific">Dryococelus australis</name>
    <dbReference type="NCBI Taxonomy" id="614101"/>
    <lineage>
        <taxon>Eukaryota</taxon>
        <taxon>Metazoa</taxon>
        <taxon>Ecdysozoa</taxon>
        <taxon>Arthropoda</taxon>
        <taxon>Hexapoda</taxon>
        <taxon>Insecta</taxon>
        <taxon>Pterygota</taxon>
        <taxon>Neoptera</taxon>
        <taxon>Polyneoptera</taxon>
        <taxon>Phasmatodea</taxon>
        <taxon>Verophasmatodea</taxon>
        <taxon>Anareolatae</taxon>
        <taxon>Phasmatidae</taxon>
        <taxon>Eurycanthinae</taxon>
        <taxon>Dryococelus</taxon>
    </lineage>
</organism>
<comment type="caution">
    <text evidence="3">The sequence shown here is derived from an EMBL/GenBank/DDBJ whole genome shotgun (WGS) entry which is preliminary data.</text>
</comment>
<feature type="region of interest" description="Disordered" evidence="1">
    <location>
        <begin position="331"/>
        <end position="350"/>
    </location>
</feature>
<feature type="transmembrane region" description="Helical" evidence="2">
    <location>
        <begin position="241"/>
        <end position="260"/>
    </location>
</feature>
<accession>A0ABQ9I964</accession>
<sequence length="435" mass="47469">MLHIPHSFRNCSIGSTINSACSTYYKDSVTGSTFGSTIDSAVTLVRARGLRIEDPTLRRFCDVHAYELSAILFPATILVASIPPSWTTILSVLVYVPSLRLVETCTVPALSVDHMGRLTESLDVSWSHNVGRGRRDRLLVFAREKGRVKQGTPRKPADQHTCENLEWPGQGLNPDRLKLNVVLSVVLIVVLTVVLIVRLLVVLGVVLILVLVVVLIVVLGLVLGVVLCGMLIVVLIGKKAYWLPIGLIKIAAYWLQIWWLETSWPTADLLEHHKNRRHVGSSILMPLGLARKHTIPGEYGAAPELQGLGKWDIAEKIHRPAISSFTKTLLPKSGSGSARGGGERSIPEKIRRPMASSDTIPTCESPVTRPGIEPGLPWWEASVLIAQPPNTPACIFRIHVPRCTIVDIPVGSLPLLLRLPSSSFPSVVAGQVVTV</sequence>
<feature type="compositionally biased region" description="Basic and acidic residues" evidence="1">
    <location>
        <begin position="341"/>
        <end position="350"/>
    </location>
</feature>
<keyword evidence="4" id="KW-1185">Reference proteome</keyword>
<keyword evidence="2" id="KW-0472">Membrane</keyword>
<feature type="transmembrane region" description="Helical" evidence="2">
    <location>
        <begin position="207"/>
        <end position="234"/>
    </location>
</feature>
<dbReference type="EMBL" id="JARBHB010000002">
    <property type="protein sequence ID" value="KAJ8893188.1"/>
    <property type="molecule type" value="Genomic_DNA"/>
</dbReference>